<dbReference type="EMBL" id="JBHSPH010000005">
    <property type="protein sequence ID" value="MFC5863703.1"/>
    <property type="molecule type" value="Genomic_DNA"/>
</dbReference>
<evidence type="ECO:0000313" key="1">
    <source>
        <dbReference type="EMBL" id="MFC5863703.1"/>
    </source>
</evidence>
<protein>
    <submittedName>
        <fullName evidence="1">Uncharacterized protein</fullName>
    </submittedName>
</protein>
<name>A0ABW1EHX7_9BACT</name>
<accession>A0ABW1EHX7</accession>
<reference evidence="2" key="1">
    <citation type="journal article" date="2019" name="Int. J. Syst. Evol. Microbiol.">
        <title>The Global Catalogue of Microorganisms (GCM) 10K type strain sequencing project: providing services to taxonomists for standard genome sequencing and annotation.</title>
        <authorList>
            <consortium name="The Broad Institute Genomics Platform"/>
            <consortium name="The Broad Institute Genome Sequencing Center for Infectious Disease"/>
            <person name="Wu L."/>
            <person name="Ma J."/>
        </authorList>
    </citation>
    <scope>NUCLEOTIDE SEQUENCE [LARGE SCALE GENOMIC DNA]</scope>
    <source>
        <strain evidence="2">JCM 4087</strain>
    </source>
</reference>
<dbReference type="Proteomes" id="UP001596091">
    <property type="component" value="Unassembled WGS sequence"/>
</dbReference>
<gene>
    <name evidence="1" type="ORF">ACFPT7_15455</name>
</gene>
<sequence length="44" mass="4819">MEESSAHLIHRTLAASAAILVRPQAQRQRRDTIPAQAIGLGARR</sequence>
<dbReference type="RefSeq" id="WP_263339929.1">
    <property type="nucleotide sequence ID" value="NZ_JAGSYH010000005.1"/>
</dbReference>
<proteinExistence type="predicted"/>
<evidence type="ECO:0000313" key="2">
    <source>
        <dbReference type="Proteomes" id="UP001596091"/>
    </source>
</evidence>
<organism evidence="1 2">
    <name type="scientific">Acidicapsa dinghuensis</name>
    <dbReference type="NCBI Taxonomy" id="2218256"/>
    <lineage>
        <taxon>Bacteria</taxon>
        <taxon>Pseudomonadati</taxon>
        <taxon>Acidobacteriota</taxon>
        <taxon>Terriglobia</taxon>
        <taxon>Terriglobales</taxon>
        <taxon>Acidobacteriaceae</taxon>
        <taxon>Acidicapsa</taxon>
    </lineage>
</organism>
<keyword evidence="2" id="KW-1185">Reference proteome</keyword>
<comment type="caution">
    <text evidence="1">The sequence shown here is derived from an EMBL/GenBank/DDBJ whole genome shotgun (WGS) entry which is preliminary data.</text>
</comment>